<dbReference type="EMBL" id="QWEH01000006">
    <property type="protein sequence ID" value="RHW32311.1"/>
    <property type="molecule type" value="Genomic_DNA"/>
</dbReference>
<evidence type="ECO:0000313" key="2">
    <source>
        <dbReference type="EMBL" id="RHW32311.1"/>
    </source>
</evidence>
<protein>
    <submittedName>
        <fullName evidence="2">Uncharacterized protein</fullName>
    </submittedName>
</protein>
<accession>A0A417YHE5</accession>
<sequence length="93" mass="10494">MVILQLTIRFLLLLTIPVLYVLYVGLMLCALLILLAGILRTFGIEQIQMSIWQGIELPAVLSIPISLAVSILLVIGSLYVRRSIRYCIVRIRI</sequence>
<feature type="transmembrane region" description="Helical" evidence="1">
    <location>
        <begin position="12"/>
        <end position="39"/>
    </location>
</feature>
<comment type="caution">
    <text evidence="2">The sequence shown here is derived from an EMBL/GenBank/DDBJ whole genome shotgun (WGS) entry which is preliminary data.</text>
</comment>
<feature type="transmembrane region" description="Helical" evidence="1">
    <location>
        <begin position="59"/>
        <end position="80"/>
    </location>
</feature>
<name>A0A417YHE5_9BACI</name>
<evidence type="ECO:0000313" key="3">
    <source>
        <dbReference type="Proteomes" id="UP000285456"/>
    </source>
</evidence>
<proteinExistence type="predicted"/>
<keyword evidence="1" id="KW-0472">Membrane</keyword>
<dbReference type="RefSeq" id="WP_118889350.1">
    <property type="nucleotide sequence ID" value="NZ_PHUT01000006.1"/>
</dbReference>
<gene>
    <name evidence="2" type="ORF">D1B32_11155</name>
</gene>
<evidence type="ECO:0000256" key="1">
    <source>
        <dbReference type="SAM" id="Phobius"/>
    </source>
</evidence>
<dbReference type="AlphaFoldDB" id="A0A417YHE5"/>
<organism evidence="2 3">
    <name type="scientific">Oceanobacillus profundus</name>
    <dbReference type="NCBI Taxonomy" id="372463"/>
    <lineage>
        <taxon>Bacteria</taxon>
        <taxon>Bacillati</taxon>
        <taxon>Bacillota</taxon>
        <taxon>Bacilli</taxon>
        <taxon>Bacillales</taxon>
        <taxon>Bacillaceae</taxon>
        <taxon>Oceanobacillus</taxon>
    </lineage>
</organism>
<reference evidence="2 3" key="1">
    <citation type="journal article" date="2007" name="Int. J. Syst. Evol. Microbiol.">
        <title>Oceanobacillus profundus sp. nov., isolated from a deep-sea sediment core.</title>
        <authorList>
            <person name="Kim Y.G."/>
            <person name="Choi D.H."/>
            <person name="Hyun S."/>
            <person name="Cho B.C."/>
        </authorList>
    </citation>
    <scope>NUCLEOTIDE SEQUENCE [LARGE SCALE GENOMIC DNA]</scope>
    <source>
        <strain evidence="2 3">DSM 18246</strain>
    </source>
</reference>
<keyword evidence="3" id="KW-1185">Reference proteome</keyword>
<keyword evidence="1" id="KW-1133">Transmembrane helix</keyword>
<dbReference type="Proteomes" id="UP000285456">
    <property type="component" value="Unassembled WGS sequence"/>
</dbReference>
<dbReference type="OrthoDB" id="2931126at2"/>
<keyword evidence="1" id="KW-0812">Transmembrane</keyword>